<proteinExistence type="predicted"/>
<dbReference type="EMBL" id="PDUG01000005">
    <property type="protein sequence ID" value="PIC27558.1"/>
    <property type="molecule type" value="Genomic_DNA"/>
</dbReference>
<evidence type="ECO:0000256" key="2">
    <source>
        <dbReference type="SAM" id="Phobius"/>
    </source>
</evidence>
<dbReference type="Proteomes" id="UP000230233">
    <property type="component" value="Chromosome V"/>
</dbReference>
<feature type="compositionally biased region" description="Polar residues" evidence="1">
    <location>
        <begin position="1"/>
        <end position="16"/>
    </location>
</feature>
<dbReference type="Pfam" id="PF16028">
    <property type="entry name" value="SLC3A2_N"/>
    <property type="match status" value="1"/>
</dbReference>
<sequence>MPTESSVSSYTLSTDDSGTRQRKDVDELPQIGYTLEQLNEKREEPKWRVARFTAIGLFWAIWGALLAGSILIIILNNHDVASTTAAPTTTTKGK</sequence>
<feature type="domain" description="Solute carrier family 3 member 2 N-terminal" evidence="3">
    <location>
        <begin position="31"/>
        <end position="77"/>
    </location>
</feature>
<gene>
    <name evidence="4" type="primary">Cni-R01B10.3</name>
    <name evidence="4" type="synonym">Cnig_chr_V.g19776</name>
    <name evidence="4" type="ORF">B9Z55_019776</name>
</gene>
<evidence type="ECO:0000313" key="5">
    <source>
        <dbReference type="Proteomes" id="UP000230233"/>
    </source>
</evidence>
<dbReference type="STRING" id="1611254.A0A2G5TJX4"/>
<feature type="transmembrane region" description="Helical" evidence="2">
    <location>
        <begin position="52"/>
        <end position="75"/>
    </location>
</feature>
<reference evidence="5" key="1">
    <citation type="submission" date="2017-10" db="EMBL/GenBank/DDBJ databases">
        <title>Rapid genome shrinkage in a self-fertile nematode reveals novel sperm competition proteins.</title>
        <authorList>
            <person name="Yin D."/>
            <person name="Schwarz E.M."/>
            <person name="Thomas C.G."/>
            <person name="Felde R.L."/>
            <person name="Korf I.F."/>
            <person name="Cutter A.D."/>
            <person name="Schartner C.M."/>
            <person name="Ralston E.J."/>
            <person name="Meyer B.J."/>
            <person name="Haag E.S."/>
        </authorList>
    </citation>
    <scope>NUCLEOTIDE SEQUENCE [LARGE SCALE GENOMIC DNA]</scope>
    <source>
        <strain evidence="5">JU1422</strain>
    </source>
</reference>
<evidence type="ECO:0000313" key="4">
    <source>
        <dbReference type="EMBL" id="PIC27558.1"/>
    </source>
</evidence>
<evidence type="ECO:0000259" key="3">
    <source>
        <dbReference type="Pfam" id="PF16028"/>
    </source>
</evidence>
<dbReference type="AlphaFoldDB" id="A0A2G5TJX4"/>
<keyword evidence="5" id="KW-1185">Reference proteome</keyword>
<accession>A0A2G5TJX4</accession>
<comment type="caution">
    <text evidence="4">The sequence shown here is derived from an EMBL/GenBank/DDBJ whole genome shotgun (WGS) entry which is preliminary data.</text>
</comment>
<dbReference type="InterPro" id="IPR031984">
    <property type="entry name" value="SLC3A2_N"/>
</dbReference>
<keyword evidence="2" id="KW-1133">Transmembrane helix</keyword>
<keyword evidence="2" id="KW-0472">Membrane</keyword>
<organism evidence="4 5">
    <name type="scientific">Caenorhabditis nigoni</name>
    <dbReference type="NCBI Taxonomy" id="1611254"/>
    <lineage>
        <taxon>Eukaryota</taxon>
        <taxon>Metazoa</taxon>
        <taxon>Ecdysozoa</taxon>
        <taxon>Nematoda</taxon>
        <taxon>Chromadorea</taxon>
        <taxon>Rhabditida</taxon>
        <taxon>Rhabditina</taxon>
        <taxon>Rhabditomorpha</taxon>
        <taxon>Rhabditoidea</taxon>
        <taxon>Rhabditidae</taxon>
        <taxon>Peloderinae</taxon>
        <taxon>Caenorhabditis</taxon>
    </lineage>
</organism>
<dbReference type="OrthoDB" id="5872233at2759"/>
<protein>
    <recommendedName>
        <fullName evidence="3">Solute carrier family 3 member 2 N-terminal domain-containing protein</fullName>
    </recommendedName>
</protein>
<evidence type="ECO:0000256" key="1">
    <source>
        <dbReference type="SAM" id="MobiDB-lite"/>
    </source>
</evidence>
<keyword evidence="2" id="KW-0812">Transmembrane</keyword>
<name>A0A2G5TJX4_9PELO</name>
<feature type="region of interest" description="Disordered" evidence="1">
    <location>
        <begin position="1"/>
        <end position="25"/>
    </location>
</feature>